<protein>
    <submittedName>
        <fullName evidence="3">Secreted protein</fullName>
    </submittedName>
</protein>
<reference evidence="3" key="1">
    <citation type="submission" date="2017-02" db="UniProtKB">
        <authorList>
            <consortium name="WormBaseParasite"/>
        </authorList>
    </citation>
    <scope>IDENTIFICATION</scope>
</reference>
<name>A0A0R3QQY6_9BILA</name>
<evidence type="ECO:0000313" key="1">
    <source>
        <dbReference type="EMBL" id="VDO27162.1"/>
    </source>
</evidence>
<evidence type="ECO:0000313" key="3">
    <source>
        <dbReference type="WBParaSite" id="BTMF_0001012101-mRNA-1"/>
    </source>
</evidence>
<dbReference type="STRING" id="42155.A0A0R3QQY6"/>
<dbReference type="WBParaSite" id="BTMF_0001012101-mRNA-1">
    <property type="protein sequence ID" value="BTMF_0001012101-mRNA-1"/>
    <property type="gene ID" value="BTMF_0001012101"/>
</dbReference>
<dbReference type="Proteomes" id="UP000280834">
    <property type="component" value="Unassembled WGS sequence"/>
</dbReference>
<organism evidence="3">
    <name type="scientific">Brugia timori</name>
    <dbReference type="NCBI Taxonomy" id="42155"/>
    <lineage>
        <taxon>Eukaryota</taxon>
        <taxon>Metazoa</taxon>
        <taxon>Ecdysozoa</taxon>
        <taxon>Nematoda</taxon>
        <taxon>Chromadorea</taxon>
        <taxon>Rhabditida</taxon>
        <taxon>Spirurina</taxon>
        <taxon>Spiruromorpha</taxon>
        <taxon>Filarioidea</taxon>
        <taxon>Onchocercidae</taxon>
        <taxon>Brugia</taxon>
    </lineage>
</organism>
<dbReference type="AlphaFoldDB" id="A0A0R3QQY6"/>
<proteinExistence type="predicted"/>
<dbReference type="EMBL" id="UZAG01016271">
    <property type="protein sequence ID" value="VDO27162.1"/>
    <property type="molecule type" value="Genomic_DNA"/>
</dbReference>
<accession>A0A0R3QQY6</accession>
<reference evidence="1 2" key="2">
    <citation type="submission" date="2018-11" db="EMBL/GenBank/DDBJ databases">
        <authorList>
            <consortium name="Pathogen Informatics"/>
        </authorList>
    </citation>
    <scope>NUCLEOTIDE SEQUENCE [LARGE SCALE GENOMIC DNA]</scope>
</reference>
<keyword evidence="2" id="KW-1185">Reference proteome</keyword>
<sequence>MHFAYKLLIVCPFFESSIVRGRPLPANRNRRAKSKRLQEAEVEKVKFAQASAFAAAAVANAAVSGTSKTYIPFAYNPHW</sequence>
<gene>
    <name evidence="1" type="ORF">BTMF_LOCUS8172</name>
</gene>
<evidence type="ECO:0000313" key="2">
    <source>
        <dbReference type="Proteomes" id="UP000280834"/>
    </source>
</evidence>